<dbReference type="PANTHER" id="PTHR34220">
    <property type="entry name" value="SENSOR HISTIDINE KINASE YPDA"/>
    <property type="match status" value="1"/>
</dbReference>
<dbReference type="Gene3D" id="3.30.565.10">
    <property type="entry name" value="Histidine kinase-like ATPase, C-terminal domain"/>
    <property type="match status" value="1"/>
</dbReference>
<protein>
    <submittedName>
        <fullName evidence="3">Sensor histidine kinase</fullName>
    </submittedName>
</protein>
<feature type="transmembrane region" description="Helical" evidence="1">
    <location>
        <begin position="92"/>
        <end position="114"/>
    </location>
</feature>
<dbReference type="InterPro" id="IPR050640">
    <property type="entry name" value="Bact_2-comp_sensor_kinase"/>
</dbReference>
<dbReference type="GO" id="GO:0000155">
    <property type="term" value="F:phosphorelay sensor kinase activity"/>
    <property type="evidence" value="ECO:0007669"/>
    <property type="project" value="InterPro"/>
</dbReference>
<proteinExistence type="predicted"/>
<keyword evidence="3" id="KW-0418">Kinase</keyword>
<dbReference type="RefSeq" id="WP_119335907.1">
    <property type="nucleotide sequence ID" value="NZ_AP018558.1"/>
</dbReference>
<dbReference type="EMBL" id="AP018558">
    <property type="protein sequence ID" value="BBD78268.1"/>
    <property type="molecule type" value="Genomic_DNA"/>
</dbReference>
<dbReference type="AlphaFoldDB" id="A0A2Z6E0W1"/>
<feature type="transmembrane region" description="Helical" evidence="1">
    <location>
        <begin position="120"/>
        <end position="138"/>
    </location>
</feature>
<organism evidence="3 4">
    <name type="scientific">Hydrogenophilus thermoluteolus</name>
    <name type="common">Pseudomonas hydrogenothermophila</name>
    <dbReference type="NCBI Taxonomy" id="297"/>
    <lineage>
        <taxon>Bacteria</taxon>
        <taxon>Pseudomonadati</taxon>
        <taxon>Pseudomonadota</taxon>
        <taxon>Hydrogenophilia</taxon>
        <taxon>Hydrogenophilales</taxon>
        <taxon>Hydrogenophilaceae</taxon>
        <taxon>Hydrogenophilus</taxon>
    </lineage>
</organism>
<gene>
    <name evidence="3" type="ORF">HPTL_2014</name>
</gene>
<dbReference type="KEGG" id="htl:HPTL_2014"/>
<reference evidence="3 4" key="1">
    <citation type="submission" date="2018-04" db="EMBL/GenBank/DDBJ databases">
        <title>Complete genome sequence of Hydrogenophilus thermoluteolus TH-1.</title>
        <authorList>
            <person name="Arai H."/>
        </authorList>
    </citation>
    <scope>NUCLEOTIDE SEQUENCE [LARGE SCALE GENOMIC DNA]</scope>
    <source>
        <strain evidence="3 4">TH-1</strain>
    </source>
</reference>
<evidence type="ECO:0000313" key="4">
    <source>
        <dbReference type="Proteomes" id="UP000262004"/>
    </source>
</evidence>
<keyword evidence="1" id="KW-0812">Transmembrane</keyword>
<dbReference type="PANTHER" id="PTHR34220:SF7">
    <property type="entry name" value="SENSOR HISTIDINE KINASE YPDA"/>
    <property type="match status" value="1"/>
</dbReference>
<dbReference type="OrthoDB" id="2514702at2"/>
<keyword evidence="3" id="KW-0808">Transferase</keyword>
<sequence>MTRDTKATNGNRDPSWAGLCRAATLAYALLAVVALAIALTLAQPAFPDYTDALLFFAAVVFWGAWAVVPTLALLCALGRWRTPRTPRAQSVLLWLLLVCCTGLTGGVGVLLGWIEAPSTVWRATGIAAMLGLGIGWVVTGWQERQALIDAARTAQAAALQARTHPHFLLNSLNVIAGLLPDAPHRAERAIENLAVLLQAALSDPHPWPLAAELDAAQAYLALAQLRYGDRLVLDWQIDCPEAVRSQRVPRWCLVPLIENVVTHGVARRREPTTVSVTLRVTENQLTVRVGNPVAERAQHPTRSDSGFGVGLAAVTRQIVAAGGTVQQVQEAGWHWVTLTLPLDPRNRA</sequence>
<keyword evidence="1" id="KW-1133">Transmembrane helix</keyword>
<dbReference type="Proteomes" id="UP000262004">
    <property type="component" value="Chromosome"/>
</dbReference>
<dbReference type="InterPro" id="IPR010559">
    <property type="entry name" value="Sig_transdc_His_kin_internal"/>
</dbReference>
<keyword evidence="4" id="KW-1185">Reference proteome</keyword>
<feature type="transmembrane region" description="Helical" evidence="1">
    <location>
        <begin position="25"/>
        <end position="46"/>
    </location>
</feature>
<dbReference type="Pfam" id="PF06580">
    <property type="entry name" value="His_kinase"/>
    <property type="match status" value="1"/>
</dbReference>
<evidence type="ECO:0000256" key="1">
    <source>
        <dbReference type="SAM" id="Phobius"/>
    </source>
</evidence>
<feature type="transmembrane region" description="Helical" evidence="1">
    <location>
        <begin position="52"/>
        <end position="80"/>
    </location>
</feature>
<evidence type="ECO:0000313" key="3">
    <source>
        <dbReference type="EMBL" id="BBD78268.1"/>
    </source>
</evidence>
<feature type="domain" description="Signal transduction histidine kinase internal region" evidence="2">
    <location>
        <begin position="154"/>
        <end position="231"/>
    </location>
</feature>
<evidence type="ECO:0000259" key="2">
    <source>
        <dbReference type="Pfam" id="PF06580"/>
    </source>
</evidence>
<accession>A0A2Z6E0W1</accession>
<dbReference type="InterPro" id="IPR036890">
    <property type="entry name" value="HATPase_C_sf"/>
</dbReference>
<keyword evidence="1" id="KW-0472">Membrane</keyword>
<dbReference type="SUPFAM" id="SSF55874">
    <property type="entry name" value="ATPase domain of HSP90 chaperone/DNA topoisomerase II/histidine kinase"/>
    <property type="match status" value="1"/>
</dbReference>
<dbReference type="GO" id="GO:0016020">
    <property type="term" value="C:membrane"/>
    <property type="evidence" value="ECO:0007669"/>
    <property type="project" value="InterPro"/>
</dbReference>
<name>A0A2Z6E0W1_HYDTE</name>